<evidence type="ECO:0000313" key="3">
    <source>
        <dbReference type="Proteomes" id="UP000807504"/>
    </source>
</evidence>
<feature type="transmembrane region" description="Helical" evidence="1">
    <location>
        <begin position="29"/>
        <end position="52"/>
    </location>
</feature>
<dbReference type="Proteomes" id="UP000807504">
    <property type="component" value="Unassembled WGS sequence"/>
</dbReference>
<name>A0A8T0FC79_ARGBR</name>
<reference evidence="2" key="2">
    <citation type="submission" date="2020-06" db="EMBL/GenBank/DDBJ databases">
        <authorList>
            <person name="Sheffer M."/>
        </authorList>
    </citation>
    <scope>NUCLEOTIDE SEQUENCE</scope>
</reference>
<sequence>MMNDRLVVNVDEIITIYNKTAIIMNELEAHFSCPAFLTVQLSMIGLFWAGYRSVFHDIASNEELLLYVFPFIYYAVIQMTLMISAAFTNEIKNQADRVLKFVLSGKPEFRKKTLYGYFDNSLTLWKFYIFDRSLIIASTGCLLTYGFLLGTLGIKK</sequence>
<keyword evidence="1" id="KW-0472">Membrane</keyword>
<comment type="caution">
    <text evidence="2">The sequence shown here is derived from an EMBL/GenBank/DDBJ whole genome shotgun (WGS) entry which is preliminary data.</text>
</comment>
<evidence type="ECO:0000256" key="1">
    <source>
        <dbReference type="SAM" id="Phobius"/>
    </source>
</evidence>
<accession>A0A8T0FC79</accession>
<feature type="transmembrane region" description="Helical" evidence="1">
    <location>
        <begin position="134"/>
        <end position="154"/>
    </location>
</feature>
<gene>
    <name evidence="2" type="ORF">HNY73_006871</name>
</gene>
<dbReference type="AlphaFoldDB" id="A0A8T0FC79"/>
<keyword evidence="1" id="KW-1133">Transmembrane helix</keyword>
<evidence type="ECO:0000313" key="2">
    <source>
        <dbReference type="EMBL" id="KAF8788877.1"/>
    </source>
</evidence>
<reference evidence="2" key="1">
    <citation type="journal article" date="2020" name="bioRxiv">
        <title>Chromosome-level reference genome of the European wasp spider Argiope bruennichi: a resource for studies on range expansion and evolutionary adaptation.</title>
        <authorList>
            <person name="Sheffer M.M."/>
            <person name="Hoppe A."/>
            <person name="Krehenwinkel H."/>
            <person name="Uhl G."/>
            <person name="Kuss A.W."/>
            <person name="Jensen L."/>
            <person name="Jensen C."/>
            <person name="Gillespie R.G."/>
            <person name="Hoff K.J."/>
            <person name="Prost S."/>
        </authorList>
    </citation>
    <scope>NUCLEOTIDE SEQUENCE</scope>
</reference>
<protein>
    <submittedName>
        <fullName evidence="2">Uncharacterized protein</fullName>
    </submittedName>
</protein>
<feature type="transmembrane region" description="Helical" evidence="1">
    <location>
        <begin position="64"/>
        <end position="87"/>
    </location>
</feature>
<organism evidence="2 3">
    <name type="scientific">Argiope bruennichi</name>
    <name type="common">Wasp spider</name>
    <name type="synonym">Aranea bruennichi</name>
    <dbReference type="NCBI Taxonomy" id="94029"/>
    <lineage>
        <taxon>Eukaryota</taxon>
        <taxon>Metazoa</taxon>
        <taxon>Ecdysozoa</taxon>
        <taxon>Arthropoda</taxon>
        <taxon>Chelicerata</taxon>
        <taxon>Arachnida</taxon>
        <taxon>Araneae</taxon>
        <taxon>Araneomorphae</taxon>
        <taxon>Entelegynae</taxon>
        <taxon>Araneoidea</taxon>
        <taxon>Araneidae</taxon>
        <taxon>Argiope</taxon>
    </lineage>
</organism>
<keyword evidence="3" id="KW-1185">Reference proteome</keyword>
<proteinExistence type="predicted"/>
<dbReference type="EMBL" id="JABXBU010000012">
    <property type="protein sequence ID" value="KAF8788877.1"/>
    <property type="molecule type" value="Genomic_DNA"/>
</dbReference>
<keyword evidence="1" id="KW-0812">Transmembrane</keyword>